<feature type="transmembrane region" description="Helical" evidence="7">
    <location>
        <begin position="143"/>
        <end position="162"/>
    </location>
</feature>
<dbReference type="PROSITE" id="PS50928">
    <property type="entry name" value="ABC_TM1"/>
    <property type="match status" value="1"/>
</dbReference>
<evidence type="ECO:0000256" key="6">
    <source>
        <dbReference type="ARBA" id="ARBA00023136"/>
    </source>
</evidence>
<evidence type="ECO:0000256" key="4">
    <source>
        <dbReference type="ARBA" id="ARBA00022692"/>
    </source>
</evidence>
<feature type="region of interest" description="Disordered" evidence="8">
    <location>
        <begin position="277"/>
        <end position="323"/>
    </location>
</feature>
<dbReference type="Pfam" id="PF00528">
    <property type="entry name" value="BPD_transp_1"/>
    <property type="match status" value="1"/>
</dbReference>
<dbReference type="PANTHER" id="PTHR30614:SF21">
    <property type="entry name" value="AMINO ACID ABC TRANSPORTER PERMEASE"/>
    <property type="match status" value="1"/>
</dbReference>
<dbReference type="InterPro" id="IPR010065">
    <property type="entry name" value="AA_ABC_transptr_permease_3TM"/>
</dbReference>
<evidence type="ECO:0000313" key="10">
    <source>
        <dbReference type="EMBL" id="MCT2042415.1"/>
    </source>
</evidence>
<feature type="transmembrane region" description="Helical" evidence="7">
    <location>
        <begin position="242"/>
        <end position="265"/>
    </location>
</feature>
<evidence type="ECO:0000259" key="9">
    <source>
        <dbReference type="PROSITE" id="PS50928"/>
    </source>
</evidence>
<evidence type="ECO:0000256" key="7">
    <source>
        <dbReference type="RuleBase" id="RU363032"/>
    </source>
</evidence>
<dbReference type="RefSeq" id="WP_260103944.1">
    <property type="nucleotide sequence ID" value="NZ_JALXSQ010000009.1"/>
</dbReference>
<dbReference type="CDD" id="cd06261">
    <property type="entry name" value="TM_PBP2"/>
    <property type="match status" value="1"/>
</dbReference>
<comment type="caution">
    <text evidence="10">The sequence shown here is derived from an EMBL/GenBank/DDBJ whole genome shotgun (WGS) entry which is preliminary data.</text>
</comment>
<evidence type="ECO:0000256" key="3">
    <source>
        <dbReference type="ARBA" id="ARBA00022475"/>
    </source>
</evidence>
<dbReference type="SUPFAM" id="SSF161098">
    <property type="entry name" value="MetI-like"/>
    <property type="match status" value="1"/>
</dbReference>
<keyword evidence="5 7" id="KW-1133">Transmembrane helix</keyword>
<proteinExistence type="inferred from homology"/>
<keyword evidence="3" id="KW-1003">Cell membrane</keyword>
<dbReference type="InterPro" id="IPR000515">
    <property type="entry name" value="MetI-like"/>
</dbReference>
<dbReference type="Proteomes" id="UP001525379">
    <property type="component" value="Unassembled WGS sequence"/>
</dbReference>
<sequence length="323" mass="35233">MSSSVLYDAPGPKARRRNRVLSALTTVLVLAGVAWLLWALGQERTTVNGAKLTGLWSPERWDFARDVVFWRRLLVDGLLMGTLRVAALAAILALVIGVVFSFLRTARQAWIRVPATIVLEFLRGMPILLMMLFILLALATEGYWAAVGALALYNGAIIGEALRAGLAALPKGQREAGLSLGLTPLRTRMLVEFPQAFRQMLPIIVAQLVVLLKDTSLAYVVAFPEILRISQQMRDSLGSTKVSFSVFLIVLVVYLSVNLALSWFARWVARRTGPQAIGARRRTTKRGGPQPRPSEGEPGTDTALISISGSAPSGMLGHHRRGD</sequence>
<name>A0ABT2HVR7_9MICO</name>
<dbReference type="Gene3D" id="1.10.3720.10">
    <property type="entry name" value="MetI-like"/>
    <property type="match status" value="1"/>
</dbReference>
<organism evidence="10 11">
    <name type="scientific">Pseudoclavibacter albus</name>
    <dbReference type="NCBI Taxonomy" id="272241"/>
    <lineage>
        <taxon>Bacteria</taxon>
        <taxon>Bacillati</taxon>
        <taxon>Actinomycetota</taxon>
        <taxon>Actinomycetes</taxon>
        <taxon>Micrococcales</taxon>
        <taxon>Microbacteriaceae</taxon>
        <taxon>Pseudoclavibacter</taxon>
    </lineage>
</organism>
<keyword evidence="4 7" id="KW-0812">Transmembrane</keyword>
<evidence type="ECO:0000256" key="5">
    <source>
        <dbReference type="ARBA" id="ARBA00022989"/>
    </source>
</evidence>
<protein>
    <submittedName>
        <fullName evidence="10">ABC transporter permease subunit</fullName>
    </submittedName>
</protein>
<dbReference type="PANTHER" id="PTHR30614">
    <property type="entry name" value="MEMBRANE COMPONENT OF AMINO ACID ABC TRANSPORTER"/>
    <property type="match status" value="1"/>
</dbReference>
<accession>A0ABT2HVR7</accession>
<dbReference type="InterPro" id="IPR043429">
    <property type="entry name" value="ArtM/GltK/GlnP/TcyL/YhdX-like"/>
</dbReference>
<dbReference type="InterPro" id="IPR035906">
    <property type="entry name" value="MetI-like_sf"/>
</dbReference>
<feature type="transmembrane region" description="Helical" evidence="7">
    <location>
        <begin position="115"/>
        <end position="137"/>
    </location>
</feature>
<comment type="similarity">
    <text evidence="7">Belongs to the binding-protein-dependent transport system permease family.</text>
</comment>
<comment type="subcellular location">
    <subcellularLocation>
        <location evidence="1 7">Cell membrane</location>
        <topology evidence="1 7">Multi-pass membrane protein</topology>
    </subcellularLocation>
</comment>
<keyword evidence="11" id="KW-1185">Reference proteome</keyword>
<feature type="transmembrane region" description="Helical" evidence="7">
    <location>
        <begin position="200"/>
        <end position="222"/>
    </location>
</feature>
<evidence type="ECO:0000313" key="11">
    <source>
        <dbReference type="Proteomes" id="UP001525379"/>
    </source>
</evidence>
<feature type="domain" description="ABC transmembrane type-1" evidence="9">
    <location>
        <begin position="79"/>
        <end position="265"/>
    </location>
</feature>
<keyword evidence="2 7" id="KW-0813">Transport</keyword>
<keyword evidence="6 7" id="KW-0472">Membrane</keyword>
<gene>
    <name evidence="10" type="ORF">M3D15_03565</name>
</gene>
<reference evidence="10 11" key="1">
    <citation type="submission" date="2022-04" db="EMBL/GenBank/DDBJ databases">
        <title>Human microbiome associated bacterial genomes.</title>
        <authorList>
            <person name="Sandstrom S."/>
            <person name="Salamzade R."/>
            <person name="Kalan L.R."/>
        </authorList>
    </citation>
    <scope>NUCLEOTIDE SEQUENCE [LARGE SCALE GENOMIC DNA]</scope>
    <source>
        <strain evidence="11">p3-SID1799</strain>
    </source>
</reference>
<dbReference type="NCBIfam" id="TIGR01726">
    <property type="entry name" value="HEQRo_perm_3TM"/>
    <property type="match status" value="1"/>
</dbReference>
<feature type="transmembrane region" description="Helical" evidence="7">
    <location>
        <begin position="20"/>
        <end position="40"/>
    </location>
</feature>
<dbReference type="EMBL" id="JALXSQ010000009">
    <property type="protein sequence ID" value="MCT2042415.1"/>
    <property type="molecule type" value="Genomic_DNA"/>
</dbReference>
<evidence type="ECO:0000256" key="1">
    <source>
        <dbReference type="ARBA" id="ARBA00004651"/>
    </source>
</evidence>
<evidence type="ECO:0000256" key="2">
    <source>
        <dbReference type="ARBA" id="ARBA00022448"/>
    </source>
</evidence>
<feature type="transmembrane region" description="Helical" evidence="7">
    <location>
        <begin position="78"/>
        <end position="103"/>
    </location>
</feature>
<evidence type="ECO:0000256" key="8">
    <source>
        <dbReference type="SAM" id="MobiDB-lite"/>
    </source>
</evidence>